<sequence>MTMKKIFQKRKKPRGVALLFALGILSLLLILGLAFVSNSLLAQKAAVNNSNRALAKMLAQSAISRAATAIMIYQHAIFQMSGTDLPSEFTSTCSYIPDSETYDFKNQDQLQFDNKSLTNQYSKLSYLGNSLGYQAANSEARWELIYEDSESNNSDRKIIGRIAYQVLPPMSNSRLNLSHMLKGVAERTALDPQKPLRLGQDTNELNIEYTRVFTESGATAPTLKDLLDVDSLPEYYDDLYTAYSSNFFSGTGVDVKKEWIERWFGEGTKAAEYEAYLYEDGSKTNYAYRFNLGDKVTWDSHFSDAAKADAETLIEELSGDSIEFREMATNLPTRYGIPFLRRLGSNSDQHSFPDLKTLRKQIIANLNDYCDNDSIPTSDVSPANWKTAISQSSSSWPTYTGNEKTWYINEVALGLDVAPEVSVSVSGTTPKATVKLEIEPSYIAELIDIYNITEAHDYKFETLLKQLDATIEVSINGELTYQLLGDPGTKKVSITNKSQTVQAAMDIAASQSVEIDFANSITNNSGYKANSVKLPKLKINELDFSNEFTIPAADAGNSPTNVKAKITTIRFEIKSLKFKLAPMVLYTTGNATGVDFVRFPDDELPVSSDLTFKLYGDTDAAQTADDERTLNKADGWVTVLEGANQVPAITAGSSYLLVGGLQVRDPRQNLNVKIDANPNTNEDAPKSDWKINLDLIDYLKHKDSPSTNKITMDFTVTGAPGTQVLAIKGARNTCSNPSKPEGYMNDSTIVDYIDEESVEDPANSGSGISTAVIANHPMRSLWELGAIHRGAAWQTINLKKAGSPSDNSVRVKLSDHTLKASTNWDDSGTSYITGDGGILDQVTISPDNKARNYGKLDVNMLWVDDPQREDNAAKDILNYDRDMVGALFINLRYNQSLADFNGTSKPAEGSGTPIDKNNGNWSTAIQRLMAADSKRPFKSRAQFIDWESSGDHLGNAFGLIDNTALKTDASQEEIIGKTINLLTASNGALPNVVQVLIVAQTIRDIEGPNLVKLRHDGKPTNPLTCQLGTFDLVKDASSNIPESIAPYVYFDEITGECKILVTLDRDPVNGQMMVRKIEYID</sequence>
<comment type="caution">
    <text evidence="1">The sequence shown here is derived from an EMBL/GenBank/DDBJ whole genome shotgun (WGS) entry which is preliminary data.</text>
</comment>
<protein>
    <submittedName>
        <fullName evidence="1">Uncharacterized protein</fullName>
    </submittedName>
</protein>
<dbReference type="RefSeq" id="WP_168961415.1">
    <property type="nucleotide sequence ID" value="NZ_JABAEW010000002.1"/>
</dbReference>
<dbReference type="EMBL" id="JABAEW010000002">
    <property type="protein sequence ID" value="NMD85379.1"/>
    <property type="molecule type" value="Genomic_DNA"/>
</dbReference>
<dbReference type="AlphaFoldDB" id="A0A848AVY0"/>
<accession>A0A848AVY0</accession>
<name>A0A848AVY0_9BACT</name>
<gene>
    <name evidence="1" type="ORF">HF882_02150</name>
</gene>
<organism evidence="1 2">
    <name type="scientific">Victivallis vadensis</name>
    <dbReference type="NCBI Taxonomy" id="172901"/>
    <lineage>
        <taxon>Bacteria</taxon>
        <taxon>Pseudomonadati</taxon>
        <taxon>Lentisphaerota</taxon>
        <taxon>Lentisphaeria</taxon>
        <taxon>Victivallales</taxon>
        <taxon>Victivallaceae</taxon>
        <taxon>Victivallis</taxon>
    </lineage>
</organism>
<dbReference type="Proteomes" id="UP000576225">
    <property type="component" value="Unassembled WGS sequence"/>
</dbReference>
<evidence type="ECO:0000313" key="1">
    <source>
        <dbReference type="EMBL" id="NMD85379.1"/>
    </source>
</evidence>
<evidence type="ECO:0000313" key="2">
    <source>
        <dbReference type="Proteomes" id="UP000576225"/>
    </source>
</evidence>
<proteinExistence type="predicted"/>
<reference evidence="1 2" key="1">
    <citation type="submission" date="2020-04" db="EMBL/GenBank/DDBJ databases">
        <authorList>
            <person name="Hitch T.C.A."/>
            <person name="Wylensek D."/>
            <person name="Clavel T."/>
        </authorList>
    </citation>
    <scope>NUCLEOTIDE SEQUENCE [LARGE SCALE GENOMIC DNA]</scope>
    <source>
        <strain evidence="1 2">COR2-253-APC-1A</strain>
    </source>
</reference>